<feature type="domain" description="Calcineurin-like phosphoesterase" evidence="2">
    <location>
        <begin position="32"/>
        <end position="227"/>
    </location>
</feature>
<dbReference type="Gene3D" id="3.60.21.10">
    <property type="match status" value="1"/>
</dbReference>
<accession>A0A2U1B1P2</accession>
<organism evidence="3 4">
    <name type="scientific">Victivallis vadensis</name>
    <dbReference type="NCBI Taxonomy" id="172901"/>
    <lineage>
        <taxon>Bacteria</taxon>
        <taxon>Pseudomonadati</taxon>
        <taxon>Lentisphaerota</taxon>
        <taxon>Lentisphaeria</taxon>
        <taxon>Victivallales</taxon>
        <taxon>Victivallaceae</taxon>
        <taxon>Victivallis</taxon>
    </lineage>
</organism>
<keyword evidence="1" id="KW-0732">Signal</keyword>
<evidence type="ECO:0000313" key="3">
    <source>
        <dbReference type="EMBL" id="PVY42589.1"/>
    </source>
</evidence>
<proteinExistence type="predicted"/>
<dbReference type="InterPro" id="IPR004843">
    <property type="entry name" value="Calcineurin-like_PHP"/>
</dbReference>
<dbReference type="Proteomes" id="UP000245959">
    <property type="component" value="Unassembled WGS sequence"/>
</dbReference>
<gene>
    <name evidence="3" type="ORF">C8D82_11146</name>
</gene>
<protein>
    <submittedName>
        <fullName evidence="3">Calcineurin-like phosphoesterase family protein</fullName>
    </submittedName>
</protein>
<feature type="signal peptide" evidence="1">
    <location>
        <begin position="1"/>
        <end position="23"/>
    </location>
</feature>
<reference evidence="3 4" key="1">
    <citation type="submission" date="2018-04" db="EMBL/GenBank/DDBJ databases">
        <title>Genomic Encyclopedia of Type Strains, Phase IV (KMG-IV): sequencing the most valuable type-strain genomes for metagenomic binning, comparative biology and taxonomic classification.</title>
        <authorList>
            <person name="Goeker M."/>
        </authorList>
    </citation>
    <scope>NUCLEOTIDE SEQUENCE [LARGE SCALE GENOMIC DNA]</scope>
    <source>
        <strain evidence="3 4">DSM 14823</strain>
    </source>
</reference>
<dbReference type="SUPFAM" id="SSF56300">
    <property type="entry name" value="Metallo-dependent phosphatases"/>
    <property type="match status" value="1"/>
</dbReference>
<sequence>MKRSTCQYLFVTGIALMACACFATTPNLRGGIVSDTQSYPGRKTDWGQKNLCGALRYLKNKEIDVLIYAGDIANNGHATVYREYHEIMDEVFGKEKPETVVIMGNHDFWKDGNMNTPGPEAIATFKAGMKLDSIHTHKVVKGYDFIGLSAENSYQSGWNKLYGASVRKFLKEKISAALKRAPERPVFVVTHEPAAGTVYGSSYGGHPSLAACLTPYPGVVHFAGHSHFSLEDERSIHQRDFTAVGTSSLNYCDLEEGRENGPRAPYARECVEFLYMEVFDDRLDLHRLNLLHGCREIKPGKLWSVPLPLSKETFFYTEKRADSRKAPVFPEGAKIEAVPDRIPFTGIRLKFDAATHDDFVHTYIVDLQEYRPDGSWGEASRLLYFSDFARGLDRITSQPVLTIKARHFKGNSEYRITVSAMESFGKIGNSISIMIRTPERAVIPGEK</sequence>
<comment type="caution">
    <text evidence="3">The sequence shown here is derived from an EMBL/GenBank/DDBJ whole genome shotgun (WGS) entry which is preliminary data.</text>
</comment>
<dbReference type="GeneID" id="78295094"/>
<dbReference type="EMBL" id="QEKH01000011">
    <property type="protein sequence ID" value="PVY42589.1"/>
    <property type="molecule type" value="Genomic_DNA"/>
</dbReference>
<keyword evidence="4" id="KW-1185">Reference proteome</keyword>
<dbReference type="InterPro" id="IPR029052">
    <property type="entry name" value="Metallo-depent_PP-like"/>
</dbReference>
<dbReference type="RefSeq" id="WP_165832927.1">
    <property type="nucleotide sequence ID" value="NZ_CABMMC010000165.1"/>
</dbReference>
<name>A0A2U1B1P2_9BACT</name>
<evidence type="ECO:0000313" key="4">
    <source>
        <dbReference type="Proteomes" id="UP000245959"/>
    </source>
</evidence>
<dbReference type="AlphaFoldDB" id="A0A2U1B1P2"/>
<evidence type="ECO:0000259" key="2">
    <source>
        <dbReference type="Pfam" id="PF00149"/>
    </source>
</evidence>
<dbReference type="Pfam" id="PF00149">
    <property type="entry name" value="Metallophos"/>
    <property type="match status" value="1"/>
</dbReference>
<feature type="chain" id="PRO_5015576061" evidence="1">
    <location>
        <begin position="24"/>
        <end position="447"/>
    </location>
</feature>
<evidence type="ECO:0000256" key="1">
    <source>
        <dbReference type="SAM" id="SignalP"/>
    </source>
</evidence>
<dbReference type="PROSITE" id="PS51257">
    <property type="entry name" value="PROKAR_LIPOPROTEIN"/>
    <property type="match status" value="1"/>
</dbReference>
<dbReference type="GO" id="GO:0016787">
    <property type="term" value="F:hydrolase activity"/>
    <property type="evidence" value="ECO:0007669"/>
    <property type="project" value="InterPro"/>
</dbReference>